<protein>
    <submittedName>
        <fullName evidence="1">Uncharacterized protein</fullName>
    </submittedName>
</protein>
<evidence type="ECO:0000313" key="1">
    <source>
        <dbReference type="EMBL" id="DAE23026.1"/>
    </source>
</evidence>
<organism evidence="1">
    <name type="scientific">Siphoviridae sp. ct2u94</name>
    <dbReference type="NCBI Taxonomy" id="2826277"/>
    <lineage>
        <taxon>Viruses</taxon>
        <taxon>Duplodnaviria</taxon>
        <taxon>Heunggongvirae</taxon>
        <taxon>Uroviricota</taxon>
        <taxon>Caudoviricetes</taxon>
    </lineage>
</organism>
<proteinExistence type="predicted"/>
<name>A0A8S5QVN3_9CAUD</name>
<sequence length="31" mass="3574">MDFLTLHPVSFTRALFSTVDIRKRGILIVIN</sequence>
<reference evidence="1" key="1">
    <citation type="journal article" date="2021" name="Proc. Natl. Acad. Sci. U.S.A.">
        <title>A Catalog of Tens of Thousands of Viruses from Human Metagenomes Reveals Hidden Associations with Chronic Diseases.</title>
        <authorList>
            <person name="Tisza M.J."/>
            <person name="Buck C.B."/>
        </authorList>
    </citation>
    <scope>NUCLEOTIDE SEQUENCE</scope>
    <source>
        <strain evidence="1">Ct2u94</strain>
    </source>
</reference>
<dbReference type="EMBL" id="BK015744">
    <property type="protein sequence ID" value="DAE23026.1"/>
    <property type="molecule type" value="Genomic_DNA"/>
</dbReference>
<accession>A0A8S5QVN3</accession>